<evidence type="ECO:0008006" key="3">
    <source>
        <dbReference type="Google" id="ProtNLM"/>
    </source>
</evidence>
<dbReference type="InterPro" id="IPR005064">
    <property type="entry name" value="BUG"/>
</dbReference>
<gene>
    <name evidence="2" type="ORF">VVAX_02571</name>
</gene>
<proteinExistence type="inferred from homology"/>
<name>A0A679J6C3_VARPD</name>
<dbReference type="PANTHER" id="PTHR42928">
    <property type="entry name" value="TRICARBOXYLATE-BINDING PROTEIN"/>
    <property type="match status" value="1"/>
</dbReference>
<dbReference type="EMBL" id="LR743507">
    <property type="protein sequence ID" value="CAA2104051.1"/>
    <property type="molecule type" value="Genomic_DNA"/>
</dbReference>
<protein>
    <recommendedName>
        <fullName evidence="3">ABC transporter substrate-binding protein</fullName>
    </recommendedName>
</protein>
<dbReference type="Pfam" id="PF03401">
    <property type="entry name" value="TctC"/>
    <property type="match status" value="1"/>
</dbReference>
<reference evidence="2" key="1">
    <citation type="submission" date="2019-12" db="EMBL/GenBank/DDBJ databases">
        <authorList>
            <person name="Cremers G."/>
        </authorList>
    </citation>
    <scope>NUCLEOTIDE SEQUENCE</scope>
    <source>
        <strain evidence="2">Vvax</strain>
    </source>
</reference>
<dbReference type="PANTHER" id="PTHR42928:SF5">
    <property type="entry name" value="BLR1237 PROTEIN"/>
    <property type="match status" value="1"/>
</dbReference>
<evidence type="ECO:0000313" key="2">
    <source>
        <dbReference type="EMBL" id="CAA2104051.1"/>
    </source>
</evidence>
<dbReference type="Gene3D" id="3.40.190.10">
    <property type="entry name" value="Periplasmic binding protein-like II"/>
    <property type="match status" value="1"/>
</dbReference>
<accession>A0A679J6C3</accession>
<organism evidence="2">
    <name type="scientific">Variovorax paradoxus</name>
    <dbReference type="NCBI Taxonomy" id="34073"/>
    <lineage>
        <taxon>Bacteria</taxon>
        <taxon>Pseudomonadati</taxon>
        <taxon>Pseudomonadota</taxon>
        <taxon>Betaproteobacteria</taxon>
        <taxon>Burkholderiales</taxon>
        <taxon>Comamonadaceae</taxon>
        <taxon>Variovorax</taxon>
    </lineage>
</organism>
<comment type="similarity">
    <text evidence="1">Belongs to the UPF0065 (bug) family.</text>
</comment>
<dbReference type="AlphaFoldDB" id="A0A679J6C3"/>
<evidence type="ECO:0000256" key="1">
    <source>
        <dbReference type="ARBA" id="ARBA00006987"/>
    </source>
</evidence>
<sequence length="315" mass="32079">MSLAAACASGLAWADSYPSKPITLVVAYPAGGDTDALARLFAEKLATRLGQPVVVDNRPGASGIIGSAYVSKAAPDGYTLLLAPSTFSIAQLVLKTNGSSGYDVLNGFTPIVQTGSQPLFLVAGGGSGLASVKDVVAAAKGGKTLSYASPGSGSPMHILGEMFARASGASLAHVPYKGVAPAVNDVLGGHVPVTFITLGPVAPYFANGKLRPLAVASAQRSPLAPDVPTLAELGFKDVEVTAWNGLWGPRNLPAETVKTLNGHFNEILRMPDIGARMAVLGTTPVGGEAAVLGKTNAADYTRFGKVIKELGIQAD</sequence>
<dbReference type="SUPFAM" id="SSF53850">
    <property type="entry name" value="Periplasmic binding protein-like II"/>
    <property type="match status" value="1"/>
</dbReference>
<dbReference type="Gene3D" id="3.40.190.150">
    <property type="entry name" value="Bordetella uptake gene, domain 1"/>
    <property type="match status" value="1"/>
</dbReference>
<dbReference type="InterPro" id="IPR042100">
    <property type="entry name" value="Bug_dom1"/>
</dbReference>
<dbReference type="PIRSF" id="PIRSF017082">
    <property type="entry name" value="YflP"/>
    <property type="match status" value="1"/>
</dbReference>
<dbReference type="CDD" id="cd07012">
    <property type="entry name" value="PBP2_Bug_TTT"/>
    <property type="match status" value="1"/>
</dbReference>